<proteinExistence type="predicted"/>
<protein>
    <recommendedName>
        <fullName evidence="6">Flp pilus assembly protein TadD</fullName>
    </recommendedName>
</protein>
<dbReference type="InterPro" id="IPR022053">
    <property type="entry name" value="DUF3613"/>
</dbReference>
<evidence type="ECO:0000256" key="1">
    <source>
        <dbReference type="PROSITE-ProRule" id="PRU00339"/>
    </source>
</evidence>
<keyword evidence="1" id="KW-0802">TPR repeat</keyword>
<dbReference type="Gene3D" id="1.25.40.10">
    <property type="entry name" value="Tetratricopeptide repeat domain"/>
    <property type="match status" value="1"/>
</dbReference>
<evidence type="ECO:0008006" key="6">
    <source>
        <dbReference type="Google" id="ProtNLM"/>
    </source>
</evidence>
<dbReference type="InterPro" id="IPR011990">
    <property type="entry name" value="TPR-like_helical_dom_sf"/>
</dbReference>
<dbReference type="AlphaFoldDB" id="A0AA38XEA0"/>
<evidence type="ECO:0000313" key="5">
    <source>
        <dbReference type="EMBL" id="KAJ9611888.1"/>
    </source>
</evidence>
<gene>
    <name evidence="5" type="ORF">H2204_015103</name>
</gene>
<comment type="caution">
    <text evidence="5">The sequence shown here is derived from an EMBL/GenBank/DDBJ whole genome shotgun (WGS) entry which is preliminary data.</text>
</comment>
<dbReference type="Pfam" id="PF12266">
    <property type="entry name" value="DUF3613"/>
    <property type="match status" value="1"/>
</dbReference>
<reference evidence="5" key="1">
    <citation type="submission" date="2022-10" db="EMBL/GenBank/DDBJ databases">
        <title>Culturing micro-colonial fungi from biological soil crusts in the Mojave desert and describing Neophaeococcomyces mojavensis, and introducing the new genera and species Taxawa tesnikishii.</title>
        <authorList>
            <person name="Kurbessoian T."/>
            <person name="Stajich J.E."/>
        </authorList>
    </citation>
    <scope>NUCLEOTIDE SEQUENCE</scope>
    <source>
        <strain evidence="5">TK_35</strain>
    </source>
</reference>
<organism evidence="5">
    <name type="scientific">Knufia peltigerae</name>
    <dbReference type="NCBI Taxonomy" id="1002370"/>
    <lineage>
        <taxon>Eukaryota</taxon>
        <taxon>Fungi</taxon>
        <taxon>Dikarya</taxon>
        <taxon>Ascomycota</taxon>
        <taxon>Pezizomycotina</taxon>
        <taxon>Eurotiomycetes</taxon>
        <taxon>Chaetothyriomycetidae</taxon>
        <taxon>Chaetothyriales</taxon>
        <taxon>Trichomeriaceae</taxon>
        <taxon>Knufia</taxon>
    </lineage>
</organism>
<accession>A0AA38XEA0</accession>
<feature type="chain" id="PRO_5041325848" description="Flp pilus assembly protein TadD" evidence="4">
    <location>
        <begin position="23"/>
        <end position="431"/>
    </location>
</feature>
<dbReference type="PROSITE" id="PS51257">
    <property type="entry name" value="PROKAR_LIPOPROTEIN"/>
    <property type="match status" value="1"/>
</dbReference>
<evidence type="ECO:0000256" key="3">
    <source>
        <dbReference type="SAM" id="MobiDB-lite"/>
    </source>
</evidence>
<sequence length="431" mass="45516">MPVLRPACLLLALVAAAAGCSSTTPKYLRAPSLAEPTPAPQDSRNAYLELIQRMQQQGAWYASLAHVDAFRQRYGDTPALRLLQADALRQTGQIDAALALYRELGNGPQAAAAAHGIGLIAALRDDDDGGEQALARATQLNPLNTDYLGDLGYARLRAGRFEQAREPLAKALELSPGNIKATANLALWALLRGDRATVERLAQQASFSEQTRRSVEQQAQQIRARLQQRQAAATAAAAAATRPVASATARAWPLSPAVMAATNATRHDCRPRCWSASAPPTIPPGTRHDPDTADPLPAADACRLAQTPQPPLTGQMLGGAAPASKAAPLHSEPLATVDVSPEQAPPTPAVPAAKPDFGGTPLRPNTSQIGDTARSLFRLQASGEVAGARLPILGDQATSSYARYLKSFQYDIPQFFETDVAKSAGSSRSGR</sequence>
<evidence type="ECO:0000256" key="4">
    <source>
        <dbReference type="SAM" id="SignalP"/>
    </source>
</evidence>
<evidence type="ECO:0000256" key="2">
    <source>
        <dbReference type="SAM" id="Coils"/>
    </source>
</evidence>
<feature type="region of interest" description="Disordered" evidence="3">
    <location>
        <begin position="277"/>
        <end position="368"/>
    </location>
</feature>
<keyword evidence="4" id="KW-0732">Signal</keyword>
<feature type="coiled-coil region" evidence="2">
    <location>
        <begin position="198"/>
        <end position="232"/>
    </location>
</feature>
<dbReference type="PROSITE" id="PS50005">
    <property type="entry name" value="TPR"/>
    <property type="match status" value="1"/>
</dbReference>
<keyword evidence="2" id="KW-0175">Coiled coil</keyword>
<dbReference type="InterPro" id="IPR019734">
    <property type="entry name" value="TPR_rpt"/>
</dbReference>
<dbReference type="EMBL" id="JAPDRN010000217">
    <property type="protein sequence ID" value="KAJ9611888.1"/>
    <property type="molecule type" value="Genomic_DNA"/>
</dbReference>
<name>A0AA38XEA0_9EURO</name>
<feature type="repeat" description="TPR" evidence="1">
    <location>
        <begin position="145"/>
        <end position="178"/>
    </location>
</feature>
<dbReference type="SUPFAM" id="SSF48452">
    <property type="entry name" value="TPR-like"/>
    <property type="match status" value="1"/>
</dbReference>
<feature type="signal peptide" evidence="4">
    <location>
        <begin position="1"/>
        <end position="22"/>
    </location>
</feature>